<keyword evidence="5" id="KW-1185">Reference proteome</keyword>
<feature type="repeat" description="ANK" evidence="3">
    <location>
        <begin position="373"/>
        <end position="405"/>
    </location>
</feature>
<dbReference type="OrthoDB" id="194358at2759"/>
<accession>A0A2I0W3V5</accession>
<dbReference type="Gene3D" id="2.60.40.10">
    <property type="entry name" value="Immunoglobulins"/>
    <property type="match status" value="1"/>
</dbReference>
<sequence length="504" mass="53607">MDRLVKVEATELELNFRPLERCSAAIKVTSLIHTMPVAVKLTTTRPTVYSFSPDFVALLQPLSSAVFTLVLLPTASPPFAAPPDFVLVSTLLAPALRRANSASLRRFFSQPALPIFRDGSLPVHLIGPHALRSLLLDSGFLQDMLLPRIIKSCSLPELSAALPFANGNAISALLDAGADPNAVDEGGKSVISLAVSAGSADAVEALLEAGASDRPFHEAAGENRTDLMAVLLAWSGSDPWFDRVDAYGRTPVHCAAERGALDALHLSLTSGGDPHRTDSSGRTPLHYSAAGGHFNAAELIMNSSDFDLRRTLTREGKGRRKRTPFDLAVEKGHAHLYDLLRPGGEVIRAARCGSPEDTAAAAAAGKAAERDQNGWTALHVAALKGRAEIVRELINGGAELEAVDDSGYTPLRCAVEAGHTEVALLLVRNGARAGLKGLVKSKYAAATASSICGGHKPVWESCAAAVSSAILKYENHFSFKKQSFGSDNFVHELKGRIFDLKFDN</sequence>
<feature type="repeat" description="ANK" evidence="3">
    <location>
        <begin position="406"/>
        <end position="438"/>
    </location>
</feature>
<organism evidence="4 5">
    <name type="scientific">Dendrobium catenatum</name>
    <dbReference type="NCBI Taxonomy" id="906689"/>
    <lineage>
        <taxon>Eukaryota</taxon>
        <taxon>Viridiplantae</taxon>
        <taxon>Streptophyta</taxon>
        <taxon>Embryophyta</taxon>
        <taxon>Tracheophyta</taxon>
        <taxon>Spermatophyta</taxon>
        <taxon>Magnoliopsida</taxon>
        <taxon>Liliopsida</taxon>
        <taxon>Asparagales</taxon>
        <taxon>Orchidaceae</taxon>
        <taxon>Epidendroideae</taxon>
        <taxon>Malaxideae</taxon>
        <taxon>Dendrobiinae</taxon>
        <taxon>Dendrobium</taxon>
    </lineage>
</organism>
<dbReference type="GO" id="GO:0034220">
    <property type="term" value="P:monoatomic ion transmembrane transport"/>
    <property type="evidence" value="ECO:0007669"/>
    <property type="project" value="UniProtKB-KW"/>
</dbReference>
<dbReference type="Pfam" id="PF12796">
    <property type="entry name" value="Ank_2"/>
    <property type="match status" value="2"/>
</dbReference>
<evidence type="ECO:0000313" key="4">
    <source>
        <dbReference type="EMBL" id="PKU70355.1"/>
    </source>
</evidence>
<keyword evidence="4" id="KW-0813">Transport</keyword>
<evidence type="ECO:0000256" key="1">
    <source>
        <dbReference type="ARBA" id="ARBA00022737"/>
    </source>
</evidence>
<evidence type="ECO:0000256" key="2">
    <source>
        <dbReference type="ARBA" id="ARBA00023043"/>
    </source>
</evidence>
<keyword evidence="4" id="KW-0407">Ion channel</keyword>
<reference evidence="4 5" key="2">
    <citation type="journal article" date="2017" name="Nature">
        <title>The Apostasia genome and the evolution of orchids.</title>
        <authorList>
            <person name="Zhang G.Q."/>
            <person name="Liu K.W."/>
            <person name="Li Z."/>
            <person name="Lohaus R."/>
            <person name="Hsiao Y.Y."/>
            <person name="Niu S.C."/>
            <person name="Wang J.Y."/>
            <person name="Lin Y.C."/>
            <person name="Xu Q."/>
            <person name="Chen L.J."/>
            <person name="Yoshida K."/>
            <person name="Fujiwara S."/>
            <person name="Wang Z.W."/>
            <person name="Zhang Y.Q."/>
            <person name="Mitsuda N."/>
            <person name="Wang M."/>
            <person name="Liu G.H."/>
            <person name="Pecoraro L."/>
            <person name="Huang H.X."/>
            <person name="Xiao X.J."/>
            <person name="Lin M."/>
            <person name="Wu X.Y."/>
            <person name="Wu W.L."/>
            <person name="Chen Y.Y."/>
            <person name="Chang S.B."/>
            <person name="Sakamoto S."/>
            <person name="Ohme-Takagi M."/>
            <person name="Yagi M."/>
            <person name="Zeng S.J."/>
            <person name="Shen C.Y."/>
            <person name="Yeh C.M."/>
            <person name="Luo Y.B."/>
            <person name="Tsai W.C."/>
            <person name="Van de Peer Y."/>
            <person name="Liu Z.J."/>
        </authorList>
    </citation>
    <scope>NUCLEOTIDE SEQUENCE [LARGE SCALE GENOMIC DNA]</scope>
    <source>
        <tissue evidence="4">The whole plant</tissue>
    </source>
</reference>
<dbReference type="InterPro" id="IPR002110">
    <property type="entry name" value="Ankyrin_rpt"/>
</dbReference>
<dbReference type="SUPFAM" id="SSF49354">
    <property type="entry name" value="PapD-like"/>
    <property type="match status" value="1"/>
</dbReference>
<reference evidence="4 5" key="1">
    <citation type="journal article" date="2016" name="Sci. Rep.">
        <title>The Dendrobium catenatum Lindl. genome sequence provides insights into polysaccharide synthase, floral development and adaptive evolution.</title>
        <authorList>
            <person name="Zhang G.Q."/>
            <person name="Xu Q."/>
            <person name="Bian C."/>
            <person name="Tsai W.C."/>
            <person name="Yeh C.M."/>
            <person name="Liu K.W."/>
            <person name="Yoshida K."/>
            <person name="Zhang L.S."/>
            <person name="Chang S.B."/>
            <person name="Chen F."/>
            <person name="Shi Y."/>
            <person name="Su Y.Y."/>
            <person name="Zhang Y.Q."/>
            <person name="Chen L.J."/>
            <person name="Yin Y."/>
            <person name="Lin M."/>
            <person name="Huang H."/>
            <person name="Deng H."/>
            <person name="Wang Z.W."/>
            <person name="Zhu S.L."/>
            <person name="Zhao X."/>
            <person name="Deng C."/>
            <person name="Niu S.C."/>
            <person name="Huang J."/>
            <person name="Wang M."/>
            <person name="Liu G.H."/>
            <person name="Yang H.J."/>
            <person name="Xiao X.J."/>
            <person name="Hsiao Y.Y."/>
            <person name="Wu W.L."/>
            <person name="Chen Y.Y."/>
            <person name="Mitsuda N."/>
            <person name="Ohme-Takagi M."/>
            <person name="Luo Y.B."/>
            <person name="Van de Peer Y."/>
            <person name="Liu Z.J."/>
        </authorList>
    </citation>
    <scope>NUCLEOTIDE SEQUENCE [LARGE SCALE GENOMIC DNA]</scope>
    <source>
        <tissue evidence="4">The whole plant</tissue>
    </source>
</reference>
<evidence type="ECO:0000313" key="5">
    <source>
        <dbReference type="Proteomes" id="UP000233837"/>
    </source>
</evidence>
<dbReference type="InterPro" id="IPR008962">
    <property type="entry name" value="PapD-like_sf"/>
</dbReference>
<dbReference type="AlphaFoldDB" id="A0A2I0W3V5"/>
<keyword evidence="1" id="KW-0677">Repeat</keyword>
<dbReference type="PANTHER" id="PTHR24198:SF165">
    <property type="entry name" value="ANKYRIN REPEAT-CONTAINING PROTEIN-RELATED"/>
    <property type="match status" value="1"/>
</dbReference>
<feature type="repeat" description="ANK" evidence="3">
    <location>
        <begin position="280"/>
        <end position="302"/>
    </location>
</feature>
<dbReference type="STRING" id="906689.A0A2I0W3V5"/>
<dbReference type="PANTHER" id="PTHR24198">
    <property type="entry name" value="ANKYRIN REPEAT AND PROTEIN KINASE DOMAIN-CONTAINING PROTEIN"/>
    <property type="match status" value="1"/>
</dbReference>
<dbReference type="PROSITE" id="PS50088">
    <property type="entry name" value="ANK_REPEAT"/>
    <property type="match status" value="4"/>
</dbReference>
<keyword evidence="4" id="KW-0406">Ion transport</keyword>
<proteinExistence type="predicted"/>
<dbReference type="InterPro" id="IPR036770">
    <property type="entry name" value="Ankyrin_rpt-contain_sf"/>
</dbReference>
<dbReference type="SMART" id="SM00248">
    <property type="entry name" value="ANK"/>
    <property type="match status" value="6"/>
</dbReference>
<dbReference type="SUPFAM" id="SSF48403">
    <property type="entry name" value="Ankyrin repeat"/>
    <property type="match status" value="1"/>
</dbReference>
<protein>
    <submittedName>
        <fullName evidence="4">Potassium channel AKT6</fullName>
    </submittedName>
</protein>
<dbReference type="Proteomes" id="UP000233837">
    <property type="component" value="Unassembled WGS sequence"/>
</dbReference>
<evidence type="ECO:0000256" key="3">
    <source>
        <dbReference type="PROSITE-ProRule" id="PRU00023"/>
    </source>
</evidence>
<name>A0A2I0W3V5_9ASPA</name>
<dbReference type="PROSITE" id="PS50297">
    <property type="entry name" value="ANK_REP_REGION"/>
    <property type="match status" value="4"/>
</dbReference>
<dbReference type="Gene3D" id="1.25.40.20">
    <property type="entry name" value="Ankyrin repeat-containing domain"/>
    <property type="match status" value="3"/>
</dbReference>
<keyword evidence="2 3" id="KW-0040">ANK repeat</keyword>
<gene>
    <name evidence="4" type="primary">AKT6</name>
    <name evidence="4" type="ORF">MA16_Dca007106</name>
</gene>
<feature type="repeat" description="ANK" evidence="3">
    <location>
        <begin position="247"/>
        <end position="279"/>
    </location>
</feature>
<dbReference type="EMBL" id="KZ502938">
    <property type="protein sequence ID" value="PKU70355.1"/>
    <property type="molecule type" value="Genomic_DNA"/>
</dbReference>
<dbReference type="InterPro" id="IPR013783">
    <property type="entry name" value="Ig-like_fold"/>
</dbReference>